<evidence type="ECO:0000313" key="7">
    <source>
        <dbReference type="EMBL" id="KAF6471620.1"/>
    </source>
</evidence>
<dbReference type="InterPro" id="IPR043502">
    <property type="entry name" value="DNA/RNA_pol_sf"/>
</dbReference>
<dbReference type="EMBL" id="JACASF010000006">
    <property type="protein sequence ID" value="KAF6471620.1"/>
    <property type="molecule type" value="Genomic_DNA"/>
</dbReference>
<keyword evidence="1" id="KW-0808">Transferase</keyword>
<keyword evidence="2" id="KW-0548">Nucleotidyltransferase</keyword>
<evidence type="ECO:0000256" key="5">
    <source>
        <dbReference type="ARBA" id="ARBA00022801"/>
    </source>
</evidence>
<keyword evidence="6" id="KW-0695">RNA-directed DNA polymerase</keyword>
<evidence type="ECO:0000256" key="6">
    <source>
        <dbReference type="ARBA" id="ARBA00022918"/>
    </source>
</evidence>
<dbReference type="InParanoid" id="A0A7J8HHS2"/>
<dbReference type="PANTHER" id="PTHR41694">
    <property type="entry name" value="ENDOGENOUS RETROVIRUS GROUP K MEMBER POL PROTEIN"/>
    <property type="match status" value="1"/>
</dbReference>
<proteinExistence type="predicted"/>
<sequence>MGNDYSNPAFWLGVTGKISLLSLACETTELVWVDHWPLKGEKLLQANKLVKQQLEAGHIEPSVNPWNTLIFVIPKKDGKWRLLYDLKAINAIIESMGALQPGLPNPQQFKEEPLNIVNDSQYVVKVLQKIEQGFIRHLANQHLLTLFLSLQALIDQQNHSIFITHI</sequence>
<name>A0A7J8HHS2_MOLMO</name>
<protein>
    <submittedName>
        <fullName evidence="7">Uncharacterized protein</fullName>
    </submittedName>
</protein>
<reference evidence="7 8" key="1">
    <citation type="journal article" date="2020" name="Nature">
        <title>Six reference-quality genomes reveal evolution of bat adaptations.</title>
        <authorList>
            <person name="Jebb D."/>
            <person name="Huang Z."/>
            <person name="Pippel M."/>
            <person name="Hughes G.M."/>
            <person name="Lavrichenko K."/>
            <person name="Devanna P."/>
            <person name="Winkler S."/>
            <person name="Jermiin L.S."/>
            <person name="Skirmuntt E.C."/>
            <person name="Katzourakis A."/>
            <person name="Burkitt-Gray L."/>
            <person name="Ray D.A."/>
            <person name="Sullivan K.A.M."/>
            <person name="Roscito J.G."/>
            <person name="Kirilenko B.M."/>
            <person name="Davalos L.M."/>
            <person name="Corthals A.P."/>
            <person name="Power M.L."/>
            <person name="Jones G."/>
            <person name="Ransome R.D."/>
            <person name="Dechmann D.K.N."/>
            <person name="Locatelli A.G."/>
            <person name="Puechmaille S.J."/>
            <person name="Fedrigo O."/>
            <person name="Jarvis E.D."/>
            <person name="Hiller M."/>
            <person name="Vernes S.C."/>
            <person name="Myers E.W."/>
            <person name="Teeling E.C."/>
        </authorList>
    </citation>
    <scope>NUCLEOTIDE SEQUENCE [LARGE SCALE GENOMIC DNA]</scope>
    <source>
        <strain evidence="7">MMolMol1</strain>
        <tissue evidence="7">Muscle</tissue>
    </source>
</reference>
<evidence type="ECO:0000256" key="3">
    <source>
        <dbReference type="ARBA" id="ARBA00022722"/>
    </source>
</evidence>
<dbReference type="AlphaFoldDB" id="A0A7J8HHS2"/>
<gene>
    <name evidence="7" type="ORF">HJG59_010999</name>
</gene>
<keyword evidence="3" id="KW-0540">Nuclease</keyword>
<dbReference type="Proteomes" id="UP000550707">
    <property type="component" value="Unassembled WGS sequence"/>
</dbReference>
<keyword evidence="5" id="KW-0378">Hydrolase</keyword>
<evidence type="ECO:0000256" key="1">
    <source>
        <dbReference type="ARBA" id="ARBA00022679"/>
    </source>
</evidence>
<comment type="caution">
    <text evidence="7">The sequence shown here is derived from an EMBL/GenBank/DDBJ whole genome shotgun (WGS) entry which is preliminary data.</text>
</comment>
<dbReference type="GO" id="GO:0003964">
    <property type="term" value="F:RNA-directed DNA polymerase activity"/>
    <property type="evidence" value="ECO:0007669"/>
    <property type="project" value="UniProtKB-KW"/>
</dbReference>
<dbReference type="Gene3D" id="3.10.10.10">
    <property type="entry name" value="HIV Type 1 Reverse Transcriptase, subunit A, domain 1"/>
    <property type="match status" value="1"/>
</dbReference>
<dbReference type="GO" id="GO:0004519">
    <property type="term" value="F:endonuclease activity"/>
    <property type="evidence" value="ECO:0007669"/>
    <property type="project" value="UniProtKB-KW"/>
</dbReference>
<evidence type="ECO:0000256" key="4">
    <source>
        <dbReference type="ARBA" id="ARBA00022759"/>
    </source>
</evidence>
<keyword evidence="4" id="KW-0255">Endonuclease</keyword>
<dbReference type="GO" id="GO:0016787">
    <property type="term" value="F:hydrolase activity"/>
    <property type="evidence" value="ECO:0007669"/>
    <property type="project" value="UniProtKB-KW"/>
</dbReference>
<accession>A0A7J8HHS2</accession>
<dbReference type="GO" id="GO:0035613">
    <property type="term" value="F:RNA stem-loop binding"/>
    <property type="evidence" value="ECO:0007669"/>
    <property type="project" value="TreeGrafter"/>
</dbReference>
<evidence type="ECO:0000256" key="2">
    <source>
        <dbReference type="ARBA" id="ARBA00022695"/>
    </source>
</evidence>
<organism evidence="7 8">
    <name type="scientific">Molossus molossus</name>
    <name type="common">Pallas' mastiff bat</name>
    <name type="synonym">Vespertilio molossus</name>
    <dbReference type="NCBI Taxonomy" id="27622"/>
    <lineage>
        <taxon>Eukaryota</taxon>
        <taxon>Metazoa</taxon>
        <taxon>Chordata</taxon>
        <taxon>Craniata</taxon>
        <taxon>Vertebrata</taxon>
        <taxon>Euteleostomi</taxon>
        <taxon>Mammalia</taxon>
        <taxon>Eutheria</taxon>
        <taxon>Laurasiatheria</taxon>
        <taxon>Chiroptera</taxon>
        <taxon>Yangochiroptera</taxon>
        <taxon>Molossidae</taxon>
        <taxon>Molossus</taxon>
    </lineage>
</organism>
<dbReference type="PANTHER" id="PTHR41694:SF3">
    <property type="entry name" value="RNA-DIRECTED DNA POLYMERASE-RELATED"/>
    <property type="match status" value="1"/>
</dbReference>
<keyword evidence="8" id="KW-1185">Reference proteome</keyword>
<dbReference type="SUPFAM" id="SSF56672">
    <property type="entry name" value="DNA/RNA polymerases"/>
    <property type="match status" value="1"/>
</dbReference>
<evidence type="ECO:0000313" key="8">
    <source>
        <dbReference type="Proteomes" id="UP000550707"/>
    </source>
</evidence>